<protein>
    <submittedName>
        <fullName evidence="2">Putative secreted protein</fullName>
    </submittedName>
</protein>
<organism evidence="2">
    <name type="scientific">Anopheles triannulatus</name>
    <dbReference type="NCBI Taxonomy" id="58253"/>
    <lineage>
        <taxon>Eukaryota</taxon>
        <taxon>Metazoa</taxon>
        <taxon>Ecdysozoa</taxon>
        <taxon>Arthropoda</taxon>
        <taxon>Hexapoda</taxon>
        <taxon>Insecta</taxon>
        <taxon>Pterygota</taxon>
        <taxon>Neoptera</taxon>
        <taxon>Endopterygota</taxon>
        <taxon>Diptera</taxon>
        <taxon>Nematocera</taxon>
        <taxon>Culicoidea</taxon>
        <taxon>Culicidae</taxon>
        <taxon>Anophelinae</taxon>
        <taxon>Anopheles</taxon>
    </lineage>
</organism>
<name>A0A2M4B5C7_9DIPT</name>
<evidence type="ECO:0000313" key="2">
    <source>
        <dbReference type="EMBL" id="MBW48201.1"/>
    </source>
</evidence>
<dbReference type="AlphaFoldDB" id="A0A2M4B5C7"/>
<proteinExistence type="predicted"/>
<feature type="signal peptide" evidence="1">
    <location>
        <begin position="1"/>
        <end position="16"/>
    </location>
</feature>
<evidence type="ECO:0000256" key="1">
    <source>
        <dbReference type="SAM" id="SignalP"/>
    </source>
</evidence>
<sequence>MFLFFLVLVCFTENELRTVGRGHAVCPCLVSAFNMNQSQFIAKSYAKTARKARFQLICRSIYRGIALVMVVVVVLLV</sequence>
<keyword evidence="1" id="KW-0732">Signal</keyword>
<accession>A0A2M4B5C7</accession>
<dbReference type="EMBL" id="GGFK01014880">
    <property type="protein sequence ID" value="MBW48201.1"/>
    <property type="molecule type" value="Transcribed_RNA"/>
</dbReference>
<reference evidence="2" key="1">
    <citation type="submission" date="2018-01" db="EMBL/GenBank/DDBJ databases">
        <title>An insight into the sialome of Amazonian anophelines.</title>
        <authorList>
            <person name="Ribeiro J.M."/>
            <person name="Scarpassa V."/>
            <person name="Calvo E."/>
        </authorList>
    </citation>
    <scope>NUCLEOTIDE SEQUENCE</scope>
    <source>
        <tissue evidence="2">Salivary glands</tissue>
    </source>
</reference>
<feature type="chain" id="PRO_5014630251" evidence="1">
    <location>
        <begin position="17"/>
        <end position="77"/>
    </location>
</feature>